<dbReference type="AlphaFoldDB" id="A0A0A5HK44"/>
<reference evidence="2 3" key="1">
    <citation type="submission" date="2013-08" db="EMBL/GenBank/DDBJ databases">
        <authorList>
            <person name="Huang J."/>
            <person name="Wang G."/>
        </authorList>
    </citation>
    <scope>NUCLEOTIDE SEQUENCE [LARGE SCALE GENOMIC DNA]</scope>
    <source>
        <strain evidence="2 3">BH030004</strain>
    </source>
</reference>
<feature type="transmembrane region" description="Helical" evidence="1">
    <location>
        <begin position="58"/>
        <end position="78"/>
    </location>
</feature>
<accession>A0A0A5HK44</accession>
<evidence type="ECO:0008006" key="4">
    <source>
        <dbReference type="Google" id="ProtNLM"/>
    </source>
</evidence>
<sequence>MSSVYCRYCYKDIKKRDELVTATNYLRIRPYHYRCFGEVEQETIATVRSWKPMNGPMGNITFAILLIFVGVMALTNIFGEVGNLLGALALYPLILRVLSFFLYELRVPVQRDER</sequence>
<organism evidence="2 3">
    <name type="scientific">Pontibacillus marinus BH030004 = DSM 16465</name>
    <dbReference type="NCBI Taxonomy" id="1385511"/>
    <lineage>
        <taxon>Bacteria</taxon>
        <taxon>Bacillati</taxon>
        <taxon>Bacillota</taxon>
        <taxon>Bacilli</taxon>
        <taxon>Bacillales</taxon>
        <taxon>Bacillaceae</taxon>
        <taxon>Pontibacillus</taxon>
    </lineage>
</organism>
<keyword evidence="1" id="KW-0472">Membrane</keyword>
<dbReference type="OrthoDB" id="2657646at2"/>
<evidence type="ECO:0000313" key="2">
    <source>
        <dbReference type="EMBL" id="KGX83977.1"/>
    </source>
</evidence>
<proteinExistence type="predicted"/>
<keyword evidence="1" id="KW-0812">Transmembrane</keyword>
<comment type="caution">
    <text evidence="2">The sequence shown here is derived from an EMBL/GenBank/DDBJ whole genome shotgun (WGS) entry which is preliminary data.</text>
</comment>
<evidence type="ECO:0000256" key="1">
    <source>
        <dbReference type="SAM" id="Phobius"/>
    </source>
</evidence>
<dbReference type="Proteomes" id="UP000030403">
    <property type="component" value="Unassembled WGS sequence"/>
</dbReference>
<name>A0A0A5HK44_9BACI</name>
<keyword evidence="1" id="KW-1133">Transmembrane helix</keyword>
<evidence type="ECO:0000313" key="3">
    <source>
        <dbReference type="Proteomes" id="UP000030403"/>
    </source>
</evidence>
<gene>
    <name evidence="2" type="ORF">N783_20200</name>
</gene>
<dbReference type="eggNOG" id="ENOG5033946">
    <property type="taxonomic scope" value="Bacteria"/>
</dbReference>
<keyword evidence="3" id="KW-1185">Reference proteome</keyword>
<dbReference type="STRING" id="1385511.GCA_000425225_03720"/>
<feature type="transmembrane region" description="Helical" evidence="1">
    <location>
        <begin position="84"/>
        <end position="105"/>
    </location>
</feature>
<dbReference type="RefSeq" id="WP_027447247.1">
    <property type="nucleotide sequence ID" value="NZ_AULJ01000054.1"/>
</dbReference>
<protein>
    <recommendedName>
        <fullName evidence="4">Permease</fullName>
    </recommendedName>
</protein>
<dbReference type="EMBL" id="AVPF01000072">
    <property type="protein sequence ID" value="KGX83977.1"/>
    <property type="molecule type" value="Genomic_DNA"/>
</dbReference>